<dbReference type="Proteomes" id="UP000254331">
    <property type="component" value="Unassembled WGS sequence"/>
</dbReference>
<protein>
    <submittedName>
        <fullName evidence="1">Uncharacterized protein</fullName>
    </submittedName>
</protein>
<dbReference type="RefSeq" id="WP_115370324.1">
    <property type="nucleotide sequence ID" value="NZ_UGTW01000001.1"/>
</dbReference>
<evidence type="ECO:0000313" key="1">
    <source>
        <dbReference type="EMBL" id="SUC14455.1"/>
    </source>
</evidence>
<dbReference type="AlphaFoldDB" id="A0A379F498"/>
<proteinExistence type="predicted"/>
<dbReference type="EMBL" id="UGTW01000001">
    <property type="protein sequence ID" value="SUC14455.1"/>
    <property type="molecule type" value="Genomic_DNA"/>
</dbReference>
<sequence length="112" mass="13343">MKSLHGRCIQRWKQRFKSVCDSKVSPYYRKRDLKGFCRESGVITADMMIQNMAENNAIVDFNGCWQGWSPEFSKFFDKNREKYITEARLFLNEEATNDEIDDLIEEEISNWN</sequence>
<reference evidence="1 2" key="1">
    <citation type="submission" date="2018-06" db="EMBL/GenBank/DDBJ databases">
        <authorList>
            <consortium name="Pathogen Informatics"/>
            <person name="Doyle S."/>
        </authorList>
    </citation>
    <scope>NUCLEOTIDE SEQUENCE [LARGE SCALE GENOMIC DNA]</scope>
    <source>
        <strain evidence="1 2">NCTC10376</strain>
    </source>
</reference>
<organism evidence="1 2">
    <name type="scientific">Proteus vulgaris</name>
    <dbReference type="NCBI Taxonomy" id="585"/>
    <lineage>
        <taxon>Bacteria</taxon>
        <taxon>Pseudomonadati</taxon>
        <taxon>Pseudomonadota</taxon>
        <taxon>Gammaproteobacteria</taxon>
        <taxon>Enterobacterales</taxon>
        <taxon>Morganellaceae</taxon>
        <taxon>Proteus</taxon>
    </lineage>
</organism>
<name>A0A379F498_PROVU</name>
<gene>
    <name evidence="1" type="ORF">NCTC10376_00259</name>
</gene>
<evidence type="ECO:0000313" key="2">
    <source>
        <dbReference type="Proteomes" id="UP000254331"/>
    </source>
</evidence>
<accession>A0A379F498</accession>